<evidence type="ECO:0000256" key="2">
    <source>
        <dbReference type="ARBA" id="ARBA00004123"/>
    </source>
</evidence>
<evidence type="ECO:0000313" key="9">
    <source>
        <dbReference type="Ensembl" id="ENSSFAP00005008847.1"/>
    </source>
</evidence>
<dbReference type="InterPro" id="IPR027806">
    <property type="entry name" value="HARBI1_dom"/>
</dbReference>
<sequence>MHLVGRHPLLFQRRRKRSFSACGSKHGRQRCSVFCNPDIVVQPETTFMYICERLSSTLSLQDTRLRRPLSVSKHVAIGLYWLATGACSRTIANLFGIAKSTVCSIVHEFCRAVRHVLMPECIKLPQGDDLQEVIDSFKHRWGFPQCGGAVDGSHIPITAPEENHADYFNRKGWHSVSPAGCPGSSVLDTEETMGVQVPIMLLGDPAYPLRSWLLKGYSDTGTLTAEQRCFNERHSRARMTVECAFGRLKGRWRCLGKRLDVDISTVPTIISACCTLHNVCEMHGEAHQESGGAVPHTERCAEGAASADVQPTRVREALTQLFNSQC</sequence>
<evidence type="ECO:0000256" key="5">
    <source>
        <dbReference type="ARBA" id="ARBA00022723"/>
    </source>
</evidence>
<reference evidence="9" key="1">
    <citation type="submission" date="2019-06" db="EMBL/GenBank/DDBJ databases">
        <authorList>
            <consortium name="Wellcome Sanger Institute Data Sharing"/>
        </authorList>
    </citation>
    <scope>NUCLEOTIDE SEQUENCE [LARGE SCALE GENOMIC DNA]</scope>
</reference>
<feature type="domain" description="DDE Tnp4" evidence="8">
    <location>
        <begin position="197"/>
        <end position="278"/>
    </location>
</feature>
<evidence type="ECO:0000256" key="1">
    <source>
        <dbReference type="ARBA" id="ARBA00001968"/>
    </source>
</evidence>
<dbReference type="GO" id="GO:0004518">
    <property type="term" value="F:nuclease activity"/>
    <property type="evidence" value="ECO:0007669"/>
    <property type="project" value="UniProtKB-KW"/>
</dbReference>
<keyword evidence="6" id="KW-0378">Hydrolase</keyword>
<comment type="cofactor">
    <cofactor evidence="1">
        <name>a divalent metal cation</name>
        <dbReference type="ChEBI" id="CHEBI:60240"/>
    </cofactor>
</comment>
<dbReference type="Proteomes" id="UP000472267">
    <property type="component" value="Chromosome 4"/>
</dbReference>
<keyword evidence="5" id="KW-0479">Metal-binding</keyword>
<dbReference type="Ensembl" id="ENSSFAT00005009274.1">
    <property type="protein sequence ID" value="ENSSFAP00005008847.1"/>
    <property type="gene ID" value="ENSSFAG00005005136.1"/>
</dbReference>
<comment type="similarity">
    <text evidence="3">Belongs to the HARBI1 family.</text>
</comment>
<evidence type="ECO:0000313" key="10">
    <source>
        <dbReference type="Proteomes" id="UP000472267"/>
    </source>
</evidence>
<evidence type="ECO:0000256" key="6">
    <source>
        <dbReference type="ARBA" id="ARBA00022801"/>
    </source>
</evidence>
<proteinExistence type="inferred from homology"/>
<evidence type="ECO:0000259" key="8">
    <source>
        <dbReference type="Pfam" id="PF13359"/>
    </source>
</evidence>
<dbReference type="InParanoid" id="A0A672FS63"/>
<comment type="subcellular location">
    <subcellularLocation>
        <location evidence="2">Nucleus</location>
    </subcellularLocation>
</comment>
<dbReference type="OMA" id="ICARRSE"/>
<evidence type="ECO:0000256" key="7">
    <source>
        <dbReference type="ARBA" id="ARBA00023242"/>
    </source>
</evidence>
<dbReference type="GO" id="GO:0046872">
    <property type="term" value="F:metal ion binding"/>
    <property type="evidence" value="ECO:0007669"/>
    <property type="project" value="UniProtKB-KW"/>
</dbReference>
<keyword evidence="10" id="KW-1185">Reference proteome</keyword>
<accession>A0A672FS63</accession>
<reference evidence="9" key="2">
    <citation type="submission" date="2025-08" db="UniProtKB">
        <authorList>
            <consortium name="Ensembl"/>
        </authorList>
    </citation>
    <scope>IDENTIFICATION</scope>
</reference>
<evidence type="ECO:0000256" key="3">
    <source>
        <dbReference type="ARBA" id="ARBA00006958"/>
    </source>
</evidence>
<keyword evidence="7" id="KW-0539">Nucleus</keyword>
<dbReference type="AlphaFoldDB" id="A0A672FS63"/>
<dbReference type="GO" id="GO:0016787">
    <property type="term" value="F:hydrolase activity"/>
    <property type="evidence" value="ECO:0007669"/>
    <property type="project" value="UniProtKB-KW"/>
</dbReference>
<organism evidence="9 10">
    <name type="scientific">Salarias fasciatus</name>
    <name type="common">Jewelled blenny</name>
    <name type="synonym">Blennius fasciatus</name>
    <dbReference type="NCBI Taxonomy" id="181472"/>
    <lineage>
        <taxon>Eukaryota</taxon>
        <taxon>Metazoa</taxon>
        <taxon>Chordata</taxon>
        <taxon>Craniata</taxon>
        <taxon>Vertebrata</taxon>
        <taxon>Euteleostomi</taxon>
        <taxon>Actinopterygii</taxon>
        <taxon>Neopterygii</taxon>
        <taxon>Teleostei</taxon>
        <taxon>Neoteleostei</taxon>
        <taxon>Acanthomorphata</taxon>
        <taxon>Ovalentaria</taxon>
        <taxon>Blenniimorphae</taxon>
        <taxon>Blenniiformes</taxon>
        <taxon>Blennioidei</taxon>
        <taxon>Blenniidae</taxon>
        <taxon>Salariinae</taxon>
        <taxon>Salarias</taxon>
    </lineage>
</organism>
<evidence type="ECO:0000256" key="4">
    <source>
        <dbReference type="ARBA" id="ARBA00022722"/>
    </source>
</evidence>
<dbReference type="GO" id="GO:0005634">
    <property type="term" value="C:nucleus"/>
    <property type="evidence" value="ECO:0007669"/>
    <property type="project" value="UniProtKB-SubCell"/>
</dbReference>
<dbReference type="Pfam" id="PF13359">
    <property type="entry name" value="DDE_Tnp_4"/>
    <property type="match status" value="1"/>
</dbReference>
<dbReference type="PANTHER" id="PTHR22930">
    <property type="match status" value="1"/>
</dbReference>
<dbReference type="InterPro" id="IPR045249">
    <property type="entry name" value="HARBI1-like"/>
</dbReference>
<reference evidence="9" key="3">
    <citation type="submission" date="2025-09" db="UniProtKB">
        <authorList>
            <consortium name="Ensembl"/>
        </authorList>
    </citation>
    <scope>IDENTIFICATION</scope>
</reference>
<keyword evidence="4" id="KW-0540">Nuclease</keyword>
<dbReference type="PANTHER" id="PTHR22930:SF206">
    <property type="entry name" value="NUCLEASE HARBI1"/>
    <property type="match status" value="1"/>
</dbReference>
<name>A0A672FS63_SALFA</name>
<protein>
    <recommendedName>
        <fullName evidence="8">DDE Tnp4 domain-containing protein</fullName>
    </recommendedName>
</protein>